<name>A0ABR8KZG1_9ACTN</name>
<feature type="transmembrane region" description="Helical" evidence="2">
    <location>
        <begin position="6"/>
        <end position="30"/>
    </location>
</feature>
<accession>A0ABR8KZG1</accession>
<dbReference type="Gene3D" id="1.20.1250.20">
    <property type="entry name" value="MFS general substrate transporter like domains"/>
    <property type="match status" value="1"/>
</dbReference>
<feature type="compositionally biased region" description="Basic and acidic residues" evidence="1">
    <location>
        <begin position="95"/>
        <end position="111"/>
    </location>
</feature>
<comment type="caution">
    <text evidence="3">The sequence shown here is derived from an EMBL/GenBank/DDBJ whole genome shotgun (WGS) entry which is preliminary data.</text>
</comment>
<keyword evidence="2" id="KW-1133">Transmembrane helix</keyword>
<gene>
    <name evidence="3" type="ORF">IEQ31_04945</name>
</gene>
<organism evidence="3 4">
    <name type="scientific">Microbispora bryophytorum subsp. camponoti</name>
    <dbReference type="NCBI Taxonomy" id="1677852"/>
    <lineage>
        <taxon>Bacteria</taxon>
        <taxon>Bacillati</taxon>
        <taxon>Actinomycetota</taxon>
        <taxon>Actinomycetes</taxon>
        <taxon>Streptosporangiales</taxon>
        <taxon>Streptosporangiaceae</taxon>
        <taxon>Microbispora</taxon>
    </lineage>
</organism>
<proteinExistence type="predicted"/>
<dbReference type="EMBL" id="JACXRZ010000003">
    <property type="protein sequence ID" value="MBD3142530.1"/>
    <property type="molecule type" value="Genomic_DNA"/>
</dbReference>
<sequence>MDNPLAVVAGMGLFGIGFGMAQNATLALMFERVSVSDFGRVSALWNLAYDGGLGIGAAGFGLLAGPVGYPAGFALTADVLFAALAPAWPGATTGTERKLTRPDRPKEAPRA</sequence>
<keyword evidence="2" id="KW-0812">Transmembrane</keyword>
<dbReference type="Proteomes" id="UP000653231">
    <property type="component" value="Unassembled WGS sequence"/>
</dbReference>
<evidence type="ECO:0000313" key="4">
    <source>
        <dbReference type="Proteomes" id="UP000653231"/>
    </source>
</evidence>
<protein>
    <recommendedName>
        <fullName evidence="5">MFS transporter</fullName>
    </recommendedName>
</protein>
<dbReference type="SUPFAM" id="SSF103473">
    <property type="entry name" value="MFS general substrate transporter"/>
    <property type="match status" value="1"/>
</dbReference>
<keyword evidence="4" id="KW-1185">Reference proteome</keyword>
<dbReference type="InterPro" id="IPR036259">
    <property type="entry name" value="MFS_trans_sf"/>
</dbReference>
<evidence type="ECO:0000256" key="1">
    <source>
        <dbReference type="SAM" id="MobiDB-lite"/>
    </source>
</evidence>
<evidence type="ECO:0000313" key="3">
    <source>
        <dbReference type="EMBL" id="MBD3142530.1"/>
    </source>
</evidence>
<keyword evidence="2" id="KW-0472">Membrane</keyword>
<dbReference type="RefSeq" id="WP_191050320.1">
    <property type="nucleotide sequence ID" value="NZ_JACXRZ010000003.1"/>
</dbReference>
<feature type="region of interest" description="Disordered" evidence="1">
    <location>
        <begin position="90"/>
        <end position="111"/>
    </location>
</feature>
<reference evidence="3 4" key="1">
    <citation type="submission" date="2020-09" db="EMBL/GenBank/DDBJ databases">
        <title>Actinomycete isolated from the Camponotus japonicus Mayr.</title>
        <authorList>
            <person name="Gong X."/>
        </authorList>
    </citation>
    <scope>NUCLEOTIDE SEQUENCE [LARGE SCALE GENOMIC DNA]</scope>
    <source>
        <strain evidence="3 4">2C-HV3</strain>
    </source>
</reference>
<evidence type="ECO:0008006" key="5">
    <source>
        <dbReference type="Google" id="ProtNLM"/>
    </source>
</evidence>
<evidence type="ECO:0000256" key="2">
    <source>
        <dbReference type="SAM" id="Phobius"/>
    </source>
</evidence>